<dbReference type="PROSITE" id="PS00018">
    <property type="entry name" value="EF_HAND_1"/>
    <property type="match status" value="1"/>
</dbReference>
<gene>
    <name evidence="2" type="ORF">ACFODW_12950</name>
</gene>
<feature type="chain" id="PRO_5045769677" description="DUF4358 domain-containing protein" evidence="1">
    <location>
        <begin position="23"/>
        <end position="144"/>
    </location>
</feature>
<evidence type="ECO:0000256" key="1">
    <source>
        <dbReference type="SAM" id="SignalP"/>
    </source>
</evidence>
<protein>
    <recommendedName>
        <fullName evidence="4">DUF4358 domain-containing protein</fullName>
    </recommendedName>
</protein>
<evidence type="ECO:0008006" key="4">
    <source>
        <dbReference type="Google" id="ProtNLM"/>
    </source>
</evidence>
<name>A0ABV7A816_9BACI</name>
<evidence type="ECO:0000313" key="2">
    <source>
        <dbReference type="EMBL" id="MFC2949224.1"/>
    </source>
</evidence>
<reference evidence="3" key="1">
    <citation type="journal article" date="2019" name="Int. J. Syst. Evol. Microbiol.">
        <title>The Global Catalogue of Microorganisms (GCM) 10K type strain sequencing project: providing services to taxonomists for standard genome sequencing and annotation.</title>
        <authorList>
            <consortium name="The Broad Institute Genomics Platform"/>
            <consortium name="The Broad Institute Genome Sequencing Center for Infectious Disease"/>
            <person name="Wu L."/>
            <person name="Ma J."/>
        </authorList>
    </citation>
    <scope>NUCLEOTIDE SEQUENCE [LARGE SCALE GENOMIC DNA]</scope>
    <source>
        <strain evidence="3">KCTC 13193</strain>
    </source>
</reference>
<organism evidence="2 3">
    <name type="scientific">Virgibacillus sediminis</name>
    <dbReference type="NCBI Taxonomy" id="202260"/>
    <lineage>
        <taxon>Bacteria</taxon>
        <taxon>Bacillati</taxon>
        <taxon>Bacillota</taxon>
        <taxon>Bacilli</taxon>
        <taxon>Bacillales</taxon>
        <taxon>Bacillaceae</taxon>
        <taxon>Virgibacillus</taxon>
    </lineage>
</organism>
<evidence type="ECO:0000313" key="3">
    <source>
        <dbReference type="Proteomes" id="UP001595387"/>
    </source>
</evidence>
<feature type="signal peptide" evidence="1">
    <location>
        <begin position="1"/>
        <end position="22"/>
    </location>
</feature>
<accession>A0ABV7A816</accession>
<dbReference type="EMBL" id="JBHRRZ010000033">
    <property type="protein sequence ID" value="MFC2949224.1"/>
    <property type="molecule type" value="Genomic_DNA"/>
</dbReference>
<sequence>MIKKLLFFVLFLSVMGACSQQATEEDPSKTNQITLDDVETVITDHGFELERESDLPSENVFMQELNGMTPEVYKLEGNTLSVYVFPSEGDRAKGIQEFEERTATADVVEHKAYGLNNILVFYVSDDEKIQNRLFDTLQNLIIPE</sequence>
<dbReference type="RefSeq" id="WP_390307112.1">
    <property type="nucleotide sequence ID" value="NZ_JBHRRZ010000033.1"/>
</dbReference>
<keyword evidence="3" id="KW-1185">Reference proteome</keyword>
<keyword evidence="1" id="KW-0732">Signal</keyword>
<dbReference type="Proteomes" id="UP001595387">
    <property type="component" value="Unassembled WGS sequence"/>
</dbReference>
<comment type="caution">
    <text evidence="2">The sequence shown here is derived from an EMBL/GenBank/DDBJ whole genome shotgun (WGS) entry which is preliminary data.</text>
</comment>
<dbReference type="InterPro" id="IPR018247">
    <property type="entry name" value="EF_Hand_1_Ca_BS"/>
</dbReference>
<dbReference type="PROSITE" id="PS51257">
    <property type="entry name" value="PROKAR_LIPOPROTEIN"/>
    <property type="match status" value="1"/>
</dbReference>
<proteinExistence type="predicted"/>